<reference evidence="1" key="1">
    <citation type="submission" date="2021-02" db="EMBL/GenBank/DDBJ databases">
        <authorList>
            <consortium name="DOE Joint Genome Institute"/>
            <person name="Ahrendt S."/>
            <person name="Looney B.P."/>
            <person name="Miyauchi S."/>
            <person name="Morin E."/>
            <person name="Drula E."/>
            <person name="Courty P.E."/>
            <person name="Chicoki N."/>
            <person name="Fauchery L."/>
            <person name="Kohler A."/>
            <person name="Kuo A."/>
            <person name="Labutti K."/>
            <person name="Pangilinan J."/>
            <person name="Lipzen A."/>
            <person name="Riley R."/>
            <person name="Andreopoulos W."/>
            <person name="He G."/>
            <person name="Johnson J."/>
            <person name="Barry K.W."/>
            <person name="Grigoriev I.V."/>
            <person name="Nagy L."/>
            <person name="Hibbett D."/>
            <person name="Henrissat B."/>
            <person name="Matheny P.B."/>
            <person name="Labbe J."/>
            <person name="Martin F."/>
        </authorList>
    </citation>
    <scope>NUCLEOTIDE SEQUENCE</scope>
    <source>
        <strain evidence="1">EC-137</strain>
    </source>
</reference>
<evidence type="ECO:0000313" key="2">
    <source>
        <dbReference type="Proteomes" id="UP000814128"/>
    </source>
</evidence>
<dbReference type="EMBL" id="MU273488">
    <property type="protein sequence ID" value="KAI0035231.1"/>
    <property type="molecule type" value="Genomic_DNA"/>
</dbReference>
<keyword evidence="2" id="KW-1185">Reference proteome</keyword>
<sequence>MATDPEPFTLPEDVSAQPVPIPPLERSRHVAHCNRCLAGLPASLTDIDSSRMVLAFYCLGVMDVYSALDMKLSASDREAWRGWIWAQQAGGEHGTGFRPGPFMTRVRQPGYTDASAPHLIMTYCALLSLAILRDDFRRLDRAGLVRFVRACQDTNGGFTTTPGADDADLRMCYCAFVVCSFLNDWSGMDVTRAVDYIRRCRTYEGGYGQSPGAEALGGTTYCAIAALYLLPQDTAPAGRLTRAEHRQTVRWLVHTQDGATGGFAGRTNKVPDACYCFWQGAALAIMGEKERIDAVALTRFFARCQHRFGGIAKAQDEAADPYHTYLASAMIAIAQGAGTWALGPLDPLVNATEETAAWARERVPARPVLA</sequence>
<protein>
    <submittedName>
        <fullName evidence="1">Terpenoid cyclases/protein prenyltransferase alpha-alpha toroid</fullName>
    </submittedName>
</protein>
<evidence type="ECO:0000313" key="1">
    <source>
        <dbReference type="EMBL" id="KAI0035231.1"/>
    </source>
</evidence>
<comment type="caution">
    <text evidence="1">The sequence shown here is derived from an EMBL/GenBank/DDBJ whole genome shotgun (WGS) entry which is preliminary data.</text>
</comment>
<organism evidence="1 2">
    <name type="scientific">Vararia minispora EC-137</name>
    <dbReference type="NCBI Taxonomy" id="1314806"/>
    <lineage>
        <taxon>Eukaryota</taxon>
        <taxon>Fungi</taxon>
        <taxon>Dikarya</taxon>
        <taxon>Basidiomycota</taxon>
        <taxon>Agaricomycotina</taxon>
        <taxon>Agaricomycetes</taxon>
        <taxon>Russulales</taxon>
        <taxon>Lachnocladiaceae</taxon>
        <taxon>Vararia</taxon>
    </lineage>
</organism>
<dbReference type="Proteomes" id="UP000814128">
    <property type="component" value="Unassembled WGS sequence"/>
</dbReference>
<accession>A0ACB8QTQ9</accession>
<name>A0ACB8QTQ9_9AGAM</name>
<proteinExistence type="predicted"/>
<gene>
    <name evidence="1" type="ORF">K488DRAFT_43805</name>
</gene>
<reference evidence="1" key="2">
    <citation type="journal article" date="2022" name="New Phytol.">
        <title>Evolutionary transition to the ectomycorrhizal habit in the genomes of a hyperdiverse lineage of mushroom-forming fungi.</title>
        <authorList>
            <person name="Looney B."/>
            <person name="Miyauchi S."/>
            <person name="Morin E."/>
            <person name="Drula E."/>
            <person name="Courty P.E."/>
            <person name="Kohler A."/>
            <person name="Kuo A."/>
            <person name="LaButti K."/>
            <person name="Pangilinan J."/>
            <person name="Lipzen A."/>
            <person name="Riley R."/>
            <person name="Andreopoulos W."/>
            <person name="He G."/>
            <person name="Johnson J."/>
            <person name="Nolan M."/>
            <person name="Tritt A."/>
            <person name="Barry K.W."/>
            <person name="Grigoriev I.V."/>
            <person name="Nagy L.G."/>
            <person name="Hibbett D."/>
            <person name="Henrissat B."/>
            <person name="Matheny P.B."/>
            <person name="Labbe J."/>
            <person name="Martin F.M."/>
        </authorList>
    </citation>
    <scope>NUCLEOTIDE SEQUENCE</scope>
    <source>
        <strain evidence="1">EC-137</strain>
    </source>
</reference>